<gene>
    <name evidence="1" type="ORF">LCGC14_0801680</name>
</gene>
<dbReference type="AlphaFoldDB" id="A0A0F9PPB5"/>
<accession>A0A0F9PPB5</accession>
<dbReference type="EMBL" id="LAZR01002162">
    <property type="protein sequence ID" value="KKN33630.1"/>
    <property type="molecule type" value="Genomic_DNA"/>
</dbReference>
<organism evidence="1">
    <name type="scientific">marine sediment metagenome</name>
    <dbReference type="NCBI Taxonomy" id="412755"/>
    <lineage>
        <taxon>unclassified sequences</taxon>
        <taxon>metagenomes</taxon>
        <taxon>ecological metagenomes</taxon>
    </lineage>
</organism>
<reference evidence="1" key="1">
    <citation type="journal article" date="2015" name="Nature">
        <title>Complex archaea that bridge the gap between prokaryotes and eukaryotes.</title>
        <authorList>
            <person name="Spang A."/>
            <person name="Saw J.H."/>
            <person name="Jorgensen S.L."/>
            <person name="Zaremba-Niedzwiedzka K."/>
            <person name="Martijn J."/>
            <person name="Lind A.E."/>
            <person name="van Eijk R."/>
            <person name="Schleper C."/>
            <person name="Guy L."/>
            <person name="Ettema T.J."/>
        </authorList>
    </citation>
    <scope>NUCLEOTIDE SEQUENCE</scope>
</reference>
<protein>
    <submittedName>
        <fullName evidence="1">Uncharacterized protein</fullName>
    </submittedName>
</protein>
<evidence type="ECO:0000313" key="1">
    <source>
        <dbReference type="EMBL" id="KKN33630.1"/>
    </source>
</evidence>
<comment type="caution">
    <text evidence="1">The sequence shown here is derived from an EMBL/GenBank/DDBJ whole genome shotgun (WGS) entry which is preliminary data.</text>
</comment>
<proteinExistence type="predicted"/>
<name>A0A0F9PPB5_9ZZZZ</name>
<sequence>MKIKPISSNVIHVETADGTVFELYDGIAGLSVWVVDGVLLLKELNLKTRELDKVWQGGSITMSKGVE</sequence>